<dbReference type="EMBL" id="DQ491002">
    <property type="protein sequence ID" value="ABT14496.1"/>
    <property type="molecule type" value="Genomic_DNA"/>
</dbReference>
<gene>
    <name evidence="1" type="primary">b097L</name>
    <name evidence="1" type="ORF">NY2A_b097L</name>
</gene>
<evidence type="ECO:0000313" key="1">
    <source>
        <dbReference type="EMBL" id="ABT14496.1"/>
    </source>
</evidence>
<name>A7IVX2_PBCVN</name>
<organismHost>
    <name type="scientific">Chlorella</name>
    <dbReference type="NCBI Taxonomy" id="3071"/>
</organismHost>
<dbReference type="RefSeq" id="YP_001497293.1">
    <property type="nucleotide sequence ID" value="NC_009898.1"/>
</dbReference>
<proteinExistence type="predicted"/>
<dbReference type="KEGG" id="vg:5659228"/>
<dbReference type="Proteomes" id="UP000202419">
    <property type="component" value="Segment"/>
</dbReference>
<sequence>MTSQISVHFRRWVTMEEILSRHGHLAERFVSRHEIIFETRVIIMYTKILCSGIVFSNVETEFDTTEDEVRVFRHLGVDNAIEFRDARWECVEDFEHCISTSQG</sequence>
<protein>
    <submittedName>
        <fullName evidence="1">Uncharacterized protein b097L</fullName>
    </submittedName>
</protein>
<dbReference type="GeneID" id="5659228"/>
<evidence type="ECO:0000313" key="2">
    <source>
        <dbReference type="Proteomes" id="UP000202419"/>
    </source>
</evidence>
<reference evidence="1 2" key="1">
    <citation type="journal article" date="2007" name="Virology">
        <title>Sequence and annotation of the 369-kb NY-2A and the 345-kb AR158 viruses that infect Chlorella NC64A.</title>
        <authorList>
            <person name="Fitzgerald L.A."/>
            <person name="Graves M.V."/>
            <person name="Li X."/>
            <person name="Feldblyum T."/>
            <person name="Nierman W.C."/>
            <person name="Van Etten J.L."/>
        </authorList>
    </citation>
    <scope>NUCLEOTIDE SEQUENCE [LARGE SCALE GENOMIC DNA]</scope>
    <source>
        <strain evidence="1 2">NY-2A</strain>
    </source>
</reference>
<accession>A7IVX2</accession>
<organism evidence="1 2">
    <name type="scientific">Paramecium bursaria Chlorella virus NY2A</name>
    <name type="common">PBCV-NY2A</name>
    <dbReference type="NCBI Taxonomy" id="46021"/>
    <lineage>
        <taxon>Viruses</taxon>
        <taxon>Varidnaviria</taxon>
        <taxon>Bamfordvirae</taxon>
        <taxon>Nucleocytoviricota</taxon>
        <taxon>Megaviricetes</taxon>
        <taxon>Algavirales</taxon>
        <taxon>Phycodnaviridae</taxon>
        <taxon>Chlorovirus</taxon>
        <taxon>Chlorovirus americanus</taxon>
    </lineage>
</organism>
<keyword evidence="2" id="KW-1185">Reference proteome</keyword>